<name>A0AAN8RJ72_9PEZI</name>
<dbReference type="Proteomes" id="UP001313282">
    <property type="component" value="Unassembled WGS sequence"/>
</dbReference>
<reference evidence="1 2" key="1">
    <citation type="submission" date="2019-10" db="EMBL/GenBank/DDBJ databases">
        <authorList>
            <person name="Palmer J.M."/>
        </authorList>
    </citation>
    <scope>NUCLEOTIDE SEQUENCE [LARGE SCALE GENOMIC DNA]</scope>
    <source>
        <strain evidence="1 2">TWF718</strain>
    </source>
</reference>
<evidence type="ECO:0000313" key="2">
    <source>
        <dbReference type="Proteomes" id="UP001313282"/>
    </source>
</evidence>
<organism evidence="1 2">
    <name type="scientific">Orbilia javanica</name>
    <dbReference type="NCBI Taxonomy" id="47235"/>
    <lineage>
        <taxon>Eukaryota</taxon>
        <taxon>Fungi</taxon>
        <taxon>Dikarya</taxon>
        <taxon>Ascomycota</taxon>
        <taxon>Pezizomycotina</taxon>
        <taxon>Orbiliomycetes</taxon>
        <taxon>Orbiliales</taxon>
        <taxon>Orbiliaceae</taxon>
        <taxon>Orbilia</taxon>
    </lineage>
</organism>
<proteinExistence type="predicted"/>
<sequence>MIKGIQQYFESIKAGGLKIRSMWTHNTMGLLDCPNEILGEIFAYLNNEQPKVYTWGSLLQSYDSGLFDDTSETMEPAELAAPEPARQVIIKSNNKARAALFDLRLVCKRFEAVATPFAFSTIHLCHSLRLGPLVTNDLADRTEQNRFARYINHIVISPMSLLPRASLYQAGLLFGADHTRWIETFKSEISHLFSNLPDSVTELTIRDLEAIDSEATLVKKINRLFFKAFAFSSRGFTTTQLQKVNIYAQDSENIEYLWADFETIGSIVSWYPRIPTRPLRPPYLENVGDMDIRANTFSPRSLKRITKYLPKNLNHLSLTSPYNYYPGRTRSLNFRLENTQNLRSVVIEGISNFGQPAVQFLQTLVNASKIHIYGSDIDDVNIYEQNYVKLCWGQVLTVLNELPCLVDFQAGNLSYYSIRGEYRYLNVARVWMFTEYPEDFEAFQTLRLSLLNKRCRLGLPEHGWLSQTSIRQADPKSLEFNGLTPEAPLNVPDHERLALKRTRSFSHREYGGTGFSISGAVARRFNEMVYLMSATERYRLERGCNVAEADEWCEIALSWEEL</sequence>
<comment type="caution">
    <text evidence="1">The sequence shown here is derived from an EMBL/GenBank/DDBJ whole genome shotgun (WGS) entry which is preliminary data.</text>
</comment>
<accession>A0AAN8RJ72</accession>
<protein>
    <submittedName>
        <fullName evidence="1">Uncharacterized protein</fullName>
    </submittedName>
</protein>
<dbReference type="EMBL" id="JAVHNR010000003">
    <property type="protein sequence ID" value="KAK6347934.1"/>
    <property type="molecule type" value="Genomic_DNA"/>
</dbReference>
<dbReference type="AlphaFoldDB" id="A0AAN8RJ72"/>
<keyword evidence="2" id="KW-1185">Reference proteome</keyword>
<evidence type="ECO:0000313" key="1">
    <source>
        <dbReference type="EMBL" id="KAK6347934.1"/>
    </source>
</evidence>
<gene>
    <name evidence="1" type="ORF">TWF718_005754</name>
</gene>